<dbReference type="Pfam" id="PF09684">
    <property type="entry name" value="Tail_P2_I"/>
    <property type="match status" value="1"/>
</dbReference>
<comment type="caution">
    <text evidence="1">The sequence shown here is derived from an EMBL/GenBank/DDBJ whole genome shotgun (WGS) entry which is preliminary data.</text>
</comment>
<dbReference type="RefSeq" id="WP_044347274.1">
    <property type="nucleotide sequence ID" value="NZ_AZAC01000005.1"/>
</dbReference>
<dbReference type="OrthoDB" id="90759at2"/>
<evidence type="ECO:0000313" key="2">
    <source>
        <dbReference type="Proteomes" id="UP000032233"/>
    </source>
</evidence>
<dbReference type="InterPro" id="IPR006521">
    <property type="entry name" value="Tail_protein_I"/>
</dbReference>
<evidence type="ECO:0000313" key="1">
    <source>
        <dbReference type="EMBL" id="KIX15037.1"/>
    </source>
</evidence>
<gene>
    <name evidence="1" type="ORF">X474_05770</name>
</gene>
<organism evidence="1 2">
    <name type="scientific">Dethiosulfatarculus sandiegensis</name>
    <dbReference type="NCBI Taxonomy" id="1429043"/>
    <lineage>
        <taxon>Bacteria</taxon>
        <taxon>Pseudomonadati</taxon>
        <taxon>Thermodesulfobacteriota</taxon>
        <taxon>Desulfarculia</taxon>
        <taxon>Desulfarculales</taxon>
        <taxon>Desulfarculaceae</taxon>
        <taxon>Dethiosulfatarculus</taxon>
    </lineage>
</organism>
<dbReference type="EMBL" id="AZAC01000005">
    <property type="protein sequence ID" value="KIX15037.1"/>
    <property type="molecule type" value="Genomic_DNA"/>
</dbReference>
<name>A0A0D2GJX4_9BACT</name>
<dbReference type="AlphaFoldDB" id="A0A0D2GJX4"/>
<accession>A0A0D2GJX4</accession>
<evidence type="ECO:0008006" key="3">
    <source>
        <dbReference type="Google" id="ProtNLM"/>
    </source>
</evidence>
<keyword evidence="2" id="KW-1185">Reference proteome</keyword>
<proteinExistence type="predicted"/>
<dbReference type="InParanoid" id="A0A0D2GJX4"/>
<sequence>MSDTLQRLPPPSISSDGQIQAAADGSGVQLDSVAKAIGNIHIWSRLPELSEDLLDHLGWGLHIDGWEYADSKAKKLWLVENVYDWHRFKGTEYGLALYWRVLLNRELLAASPPTKSFCGASLTNEERQAFEAPHPEIRVYPFRNLGQKCGLVCGGCLGNPGADLARYPNTSDALLRIGQKVELHDPLDGSVTDLHSLLIERENVERIGQEVVEIRKPTTNRGQVCGRVLKGCVIDHQACLRFYTLKLNRAYRNEIERRHTLAIKPSLDPISIYPREIYQPAPAYGVFPTNRWTDVYPDTNRCILNKTCLKPSTAAERVYKSARLFDPARAVPRARRAIKFTGRFCLSGLPAHTASVAVDATARRRGKGMHLGTGITRTNHAYTSSAKKRIDQICNVARLSKRASDKLLLSITNHRVVKASSGVLAGSAKAGDYQMEVF</sequence>
<dbReference type="Proteomes" id="UP000032233">
    <property type="component" value="Unassembled WGS sequence"/>
</dbReference>
<reference evidence="1 2" key="1">
    <citation type="submission" date="2013-11" db="EMBL/GenBank/DDBJ databases">
        <title>Metagenomic analysis of a methanogenic consortium involved in long chain n-alkane degradation.</title>
        <authorList>
            <person name="Davidova I.A."/>
            <person name="Callaghan A.V."/>
            <person name="Wawrik B."/>
            <person name="Pruitt S."/>
            <person name="Marks C."/>
            <person name="Duncan K.E."/>
            <person name="Suflita J.M."/>
        </authorList>
    </citation>
    <scope>NUCLEOTIDE SEQUENCE [LARGE SCALE GENOMIC DNA]</scope>
    <source>
        <strain evidence="1 2">SPR</strain>
    </source>
</reference>
<dbReference type="STRING" id="1429043.X474_05770"/>
<protein>
    <recommendedName>
        <fullName evidence="3">Tail protein</fullName>
    </recommendedName>
</protein>